<protein>
    <submittedName>
        <fullName evidence="8">ABC transporter domain-containing protein</fullName>
    </submittedName>
</protein>
<evidence type="ECO:0000256" key="3">
    <source>
        <dbReference type="ARBA" id="ARBA00022448"/>
    </source>
</evidence>
<dbReference type="PANTHER" id="PTHR48041:SF26">
    <property type="entry name" value="FI22810P1"/>
    <property type="match status" value="1"/>
</dbReference>
<dbReference type="InParanoid" id="T1HDR8"/>
<evidence type="ECO:0000313" key="8">
    <source>
        <dbReference type="EnsemblMetazoa" id="RPRC002190-PA"/>
    </source>
</evidence>
<dbReference type="InterPro" id="IPR027417">
    <property type="entry name" value="P-loop_NTPase"/>
</dbReference>
<dbReference type="eggNOG" id="KOG0061">
    <property type="taxonomic scope" value="Eukaryota"/>
</dbReference>
<organism evidence="8 9">
    <name type="scientific">Rhodnius prolixus</name>
    <name type="common">Triatomid bug</name>
    <dbReference type="NCBI Taxonomy" id="13249"/>
    <lineage>
        <taxon>Eukaryota</taxon>
        <taxon>Metazoa</taxon>
        <taxon>Ecdysozoa</taxon>
        <taxon>Arthropoda</taxon>
        <taxon>Hexapoda</taxon>
        <taxon>Insecta</taxon>
        <taxon>Pterygota</taxon>
        <taxon>Neoptera</taxon>
        <taxon>Paraneoptera</taxon>
        <taxon>Hemiptera</taxon>
        <taxon>Heteroptera</taxon>
        <taxon>Panheteroptera</taxon>
        <taxon>Cimicomorpha</taxon>
        <taxon>Reduviidae</taxon>
        <taxon>Triatominae</taxon>
        <taxon>Rhodnius</taxon>
    </lineage>
</organism>
<evidence type="ECO:0000256" key="1">
    <source>
        <dbReference type="ARBA" id="ARBA00004141"/>
    </source>
</evidence>
<dbReference type="STRING" id="13249.T1HDR8"/>
<dbReference type="AlphaFoldDB" id="T1HDR8"/>
<dbReference type="Gene3D" id="3.40.50.300">
    <property type="entry name" value="P-loop containing nucleotide triphosphate hydrolases"/>
    <property type="match status" value="1"/>
</dbReference>
<dbReference type="InterPro" id="IPR050352">
    <property type="entry name" value="ABCG_transporters"/>
</dbReference>
<dbReference type="InterPro" id="IPR003439">
    <property type="entry name" value="ABC_transporter-like_ATP-bd"/>
</dbReference>
<dbReference type="GO" id="GO:0016887">
    <property type="term" value="F:ATP hydrolysis activity"/>
    <property type="evidence" value="ECO:0007669"/>
    <property type="project" value="InterPro"/>
</dbReference>
<accession>T1HDR8</accession>
<proteinExistence type="inferred from homology"/>
<dbReference type="VEuPathDB" id="VectorBase:RPRC002190"/>
<evidence type="ECO:0000313" key="9">
    <source>
        <dbReference type="Proteomes" id="UP000015103"/>
    </source>
</evidence>
<evidence type="ECO:0000256" key="4">
    <source>
        <dbReference type="ARBA" id="ARBA00022692"/>
    </source>
</evidence>
<dbReference type="Pfam" id="PF00005">
    <property type="entry name" value="ABC_tran"/>
    <property type="match status" value="1"/>
</dbReference>
<keyword evidence="4" id="KW-0812">Transmembrane</keyword>
<dbReference type="EnsemblMetazoa" id="RPRC002190-RA">
    <property type="protein sequence ID" value="RPRC002190-PA"/>
    <property type="gene ID" value="RPRC002190"/>
</dbReference>
<dbReference type="EMBL" id="ACPB03022815">
    <property type="status" value="NOT_ANNOTATED_CDS"/>
    <property type="molecule type" value="Genomic_DNA"/>
</dbReference>
<keyword evidence="6" id="KW-0472">Membrane</keyword>
<comment type="similarity">
    <text evidence="2">Belongs to the ABC transporter superfamily. ABCG family. Eye pigment precursor importer (TC 3.A.1.204) subfamily.</text>
</comment>
<evidence type="ECO:0000256" key="2">
    <source>
        <dbReference type="ARBA" id="ARBA00005814"/>
    </source>
</evidence>
<dbReference type="GO" id="GO:0042626">
    <property type="term" value="F:ATPase-coupled transmembrane transporter activity"/>
    <property type="evidence" value="ECO:0007669"/>
    <property type="project" value="TreeGrafter"/>
</dbReference>
<evidence type="ECO:0000259" key="7">
    <source>
        <dbReference type="Pfam" id="PF00005"/>
    </source>
</evidence>
<dbReference type="HOGENOM" id="CLU_1231255_0_0_1"/>
<evidence type="ECO:0000256" key="5">
    <source>
        <dbReference type="ARBA" id="ARBA00022989"/>
    </source>
</evidence>
<dbReference type="SUPFAM" id="SSF52540">
    <property type="entry name" value="P-loop containing nucleoside triphosphate hydrolases"/>
    <property type="match status" value="1"/>
</dbReference>
<keyword evidence="3" id="KW-0813">Transport</keyword>
<sequence length="225" mass="25669">MDDSGCTAATMEVESTRMEELPMQIREQITFTRLPATEPVEIRFQDLQYRASLGFRKGTKEILHNVHGRFLPAQLIAIMGPSGAGKSTLLDVLSGYRITGVRGVVTINGRERDLDEFRRVSCYITQDDRLQPLLTVRENMKVAADLKLTARYSELEKFAIPDYGTLDMEDQHYPNMVPYCWQNLGIDIHPQPARIHGRNSGKAMRSVDEWCRQWFCLDLLTVSST</sequence>
<dbReference type="GO" id="GO:0005886">
    <property type="term" value="C:plasma membrane"/>
    <property type="evidence" value="ECO:0007669"/>
    <property type="project" value="TreeGrafter"/>
</dbReference>
<comment type="subcellular location">
    <subcellularLocation>
        <location evidence="1">Membrane</location>
        <topology evidence="1">Multi-pass membrane protein</topology>
    </subcellularLocation>
</comment>
<keyword evidence="9" id="KW-1185">Reference proteome</keyword>
<dbReference type="PANTHER" id="PTHR48041">
    <property type="entry name" value="ABC TRANSPORTER G FAMILY MEMBER 28"/>
    <property type="match status" value="1"/>
</dbReference>
<keyword evidence="5" id="KW-1133">Transmembrane helix</keyword>
<dbReference type="Proteomes" id="UP000015103">
    <property type="component" value="Unassembled WGS sequence"/>
</dbReference>
<feature type="domain" description="ABC transporter" evidence="7">
    <location>
        <begin position="63"/>
        <end position="151"/>
    </location>
</feature>
<name>T1HDR8_RHOPR</name>
<dbReference type="GO" id="GO:0005524">
    <property type="term" value="F:ATP binding"/>
    <property type="evidence" value="ECO:0007669"/>
    <property type="project" value="InterPro"/>
</dbReference>
<dbReference type="EMBL" id="ACPB03022816">
    <property type="status" value="NOT_ANNOTATED_CDS"/>
    <property type="molecule type" value="Genomic_DNA"/>
</dbReference>
<evidence type="ECO:0000256" key="6">
    <source>
        <dbReference type="ARBA" id="ARBA00023136"/>
    </source>
</evidence>
<reference evidence="8" key="1">
    <citation type="submission" date="2015-05" db="UniProtKB">
        <authorList>
            <consortium name="EnsemblMetazoa"/>
        </authorList>
    </citation>
    <scope>IDENTIFICATION</scope>
</reference>